<dbReference type="Proteomes" id="UP000324800">
    <property type="component" value="Unassembled WGS sequence"/>
</dbReference>
<gene>
    <name evidence="2" type="ORF">EZS28_046927</name>
</gene>
<dbReference type="Gene3D" id="1.10.10.2660">
    <property type="entry name" value="Ubiquitin-activating enzyme E1, SCCH domain"/>
    <property type="match status" value="1"/>
</dbReference>
<dbReference type="OrthoDB" id="10255449at2759"/>
<feature type="compositionally biased region" description="Basic and acidic residues" evidence="1">
    <location>
        <begin position="193"/>
        <end position="220"/>
    </location>
</feature>
<dbReference type="SUPFAM" id="SSF69572">
    <property type="entry name" value="Activating enzymes of the ubiquitin-like proteins"/>
    <property type="match status" value="1"/>
</dbReference>
<organism evidence="2 3">
    <name type="scientific">Streblomastix strix</name>
    <dbReference type="NCBI Taxonomy" id="222440"/>
    <lineage>
        <taxon>Eukaryota</taxon>
        <taxon>Metamonada</taxon>
        <taxon>Preaxostyla</taxon>
        <taxon>Oxymonadida</taxon>
        <taxon>Streblomastigidae</taxon>
        <taxon>Streblomastix</taxon>
    </lineage>
</organism>
<accession>A0A5J4TG97</accession>
<name>A0A5J4TG97_9EUKA</name>
<dbReference type="InterPro" id="IPR035985">
    <property type="entry name" value="Ubiquitin-activating_enz"/>
</dbReference>
<protein>
    <submittedName>
        <fullName evidence="2">Uncharacterized protein</fullName>
    </submittedName>
</protein>
<feature type="region of interest" description="Disordered" evidence="1">
    <location>
        <begin position="193"/>
        <end position="227"/>
    </location>
</feature>
<dbReference type="GO" id="GO:0008641">
    <property type="term" value="F:ubiquitin-like modifier activating enzyme activity"/>
    <property type="evidence" value="ECO:0007669"/>
    <property type="project" value="InterPro"/>
</dbReference>
<dbReference type="InterPro" id="IPR042063">
    <property type="entry name" value="Ubi_acti_E1_SCCH"/>
</dbReference>
<evidence type="ECO:0000313" key="3">
    <source>
        <dbReference type="Proteomes" id="UP000324800"/>
    </source>
</evidence>
<proteinExistence type="predicted"/>
<evidence type="ECO:0000313" key="2">
    <source>
        <dbReference type="EMBL" id="KAA6357546.1"/>
    </source>
</evidence>
<reference evidence="2 3" key="1">
    <citation type="submission" date="2019-03" db="EMBL/GenBank/DDBJ databases">
        <title>Single cell metagenomics reveals metabolic interactions within the superorganism composed of flagellate Streblomastix strix and complex community of Bacteroidetes bacteria on its surface.</title>
        <authorList>
            <person name="Treitli S.C."/>
            <person name="Kolisko M."/>
            <person name="Husnik F."/>
            <person name="Keeling P."/>
            <person name="Hampl V."/>
        </authorList>
    </citation>
    <scope>NUCLEOTIDE SEQUENCE [LARGE SCALE GENOMIC DNA]</scope>
    <source>
        <strain evidence="2">ST1C</strain>
    </source>
</reference>
<dbReference type="EMBL" id="SNRW01031253">
    <property type="protein sequence ID" value="KAA6357546.1"/>
    <property type="molecule type" value="Genomic_DNA"/>
</dbReference>
<dbReference type="Gene3D" id="3.40.50.720">
    <property type="entry name" value="NAD(P)-binding Rossmann-like Domain"/>
    <property type="match status" value="1"/>
</dbReference>
<feature type="non-terminal residue" evidence="2">
    <location>
        <position position="227"/>
    </location>
</feature>
<dbReference type="AlphaFoldDB" id="A0A5J4TG97"/>
<evidence type="ECO:0000256" key="1">
    <source>
        <dbReference type="SAM" id="MobiDB-lite"/>
    </source>
</evidence>
<sequence>MPNCSYIILFSSSDLRSYVFSVPLETRYNVKAIVGKIVPSVASTNAITAGLSVEEVLKMLKYKDDIEKENEKTNKDNDQNKENKVNIDNKLNIGNDRFNLDKKDNFEDEDEDEEYIKIDEQKRAERKFWFEQCHKDCQIQYVQKEGNDFRLILHASNGYPHASCGTCSKDHFEVYVDTQTMTIQGFSEIVKNKAKERQNKKKQEKEEKDLKVGKMKKDSENGEINFV</sequence>
<comment type="caution">
    <text evidence="2">The sequence shown here is derived from an EMBL/GenBank/DDBJ whole genome shotgun (WGS) entry which is preliminary data.</text>
</comment>